<dbReference type="WBParaSite" id="ALUE_0001376501-mRNA-1">
    <property type="protein sequence ID" value="ALUE_0001376501-mRNA-1"/>
    <property type="gene ID" value="ALUE_0001376501"/>
</dbReference>
<sequence length="265" mass="29658">MGRANRTAEFTLFLLVILLLRDGTIDSAFHSSRSRIPAFSGQATLSRVAGSRFLHLLSNVRDGKFVVAVKYPRESLHFLNNDRSTLFVRKYGSKLGSSSVMYHCNRSRHCKDSEFASASGASLKVVRKVLVRGRLRRVGHEIDMKHIPLSAKMYKDIEGIALLGSRPKEILLRIRNISFGLNIAQNTKKSTIRGNHSGGANARSTHIAPRRHSSPLKAFVTMRVLSLHLSYSHRPKSGQPLTFIYCYVNLTPLYRTVNIVPAFIG</sequence>
<accession>A0A0M3I8R5</accession>
<dbReference type="Proteomes" id="UP000036681">
    <property type="component" value="Unplaced"/>
</dbReference>
<evidence type="ECO:0000313" key="2">
    <source>
        <dbReference type="Proteomes" id="UP000036681"/>
    </source>
</evidence>
<feature type="signal peptide" evidence="1">
    <location>
        <begin position="1"/>
        <end position="27"/>
    </location>
</feature>
<feature type="chain" id="PRO_5005657078" evidence="1">
    <location>
        <begin position="28"/>
        <end position="265"/>
    </location>
</feature>
<organism evidence="2 3">
    <name type="scientific">Ascaris lumbricoides</name>
    <name type="common">Giant roundworm</name>
    <dbReference type="NCBI Taxonomy" id="6252"/>
    <lineage>
        <taxon>Eukaryota</taxon>
        <taxon>Metazoa</taxon>
        <taxon>Ecdysozoa</taxon>
        <taxon>Nematoda</taxon>
        <taxon>Chromadorea</taxon>
        <taxon>Rhabditida</taxon>
        <taxon>Spirurina</taxon>
        <taxon>Ascaridomorpha</taxon>
        <taxon>Ascaridoidea</taxon>
        <taxon>Ascarididae</taxon>
        <taxon>Ascaris</taxon>
    </lineage>
</organism>
<protein>
    <submittedName>
        <fullName evidence="3">Pep_M12B_propep domain-containing protein</fullName>
    </submittedName>
</protein>
<reference evidence="3" key="1">
    <citation type="submission" date="2017-02" db="UniProtKB">
        <authorList>
            <consortium name="WormBaseParasite"/>
        </authorList>
    </citation>
    <scope>IDENTIFICATION</scope>
</reference>
<dbReference type="AlphaFoldDB" id="A0A0M3I8R5"/>
<keyword evidence="2" id="KW-1185">Reference proteome</keyword>
<evidence type="ECO:0000313" key="3">
    <source>
        <dbReference type="WBParaSite" id="ALUE_0001376501-mRNA-1"/>
    </source>
</evidence>
<name>A0A0M3I8R5_ASCLU</name>
<evidence type="ECO:0000256" key="1">
    <source>
        <dbReference type="SAM" id="SignalP"/>
    </source>
</evidence>
<proteinExistence type="predicted"/>
<keyword evidence="1" id="KW-0732">Signal</keyword>